<dbReference type="AlphaFoldDB" id="A0A9W8PFD3"/>
<keyword evidence="2" id="KW-1185">Reference proteome</keyword>
<accession>A0A9W8PFD3</accession>
<sequence length="478" mass="54997">MHAELATEFPGFKAKLEAEKDFNFHVWRTGEDPGLAGDNMRPTTCEFVQEFYQEQVTAISEKSPLEYHGYRNVEAEVPHSSEPFSLDYSSSGYQRWDSTSAEVDRCLTRCLRLIADQSPTEFGNHVHTYLPHWVNRYPVEEFFNLQFENWAIPTRSRVEHVLSLLGIPDFVWKLPDMWSYNLEFHDDVGDNPSPGQFSEQYDHPTFDFTFRMREKIGFSAVAVAIRFLGLLPPHQRTQIRTLDLHEDLPSVNKPSLHGDGLIPLLKENPLLRVERRVDIVNCIMDALSTSLRVDDVLMDDRFPCYVHDKILIPELSRWLLNSLWVANAGISPQWSILLESGPYADHCTEAFNKLVHTEIALNQALNEGLESGLLEGLSVGQVKEVVRCHALDEGFRGAIMQLAQQTSSTLRCDFNPGLPKNPQTVLQEMKAHPEGLWEYWLGHRYLKELPLPDHLHERESLALIYDIQSQEEYLQSQR</sequence>
<dbReference type="EMBL" id="JAPDHF010000025">
    <property type="protein sequence ID" value="KAJ4004130.1"/>
    <property type="molecule type" value="Genomic_DNA"/>
</dbReference>
<dbReference type="Proteomes" id="UP001152130">
    <property type="component" value="Unassembled WGS sequence"/>
</dbReference>
<protein>
    <submittedName>
        <fullName evidence="1">Uncharacterized protein</fullName>
    </submittedName>
</protein>
<name>A0A9W8PFD3_9HYPO</name>
<proteinExistence type="predicted"/>
<evidence type="ECO:0000313" key="1">
    <source>
        <dbReference type="EMBL" id="KAJ4004130.1"/>
    </source>
</evidence>
<reference evidence="1" key="1">
    <citation type="submission" date="2022-10" db="EMBL/GenBank/DDBJ databases">
        <title>Fusarium specimens isolated from Avocado Roots.</title>
        <authorList>
            <person name="Stajich J."/>
            <person name="Roper C."/>
            <person name="Heimlech-Rivalta G."/>
        </authorList>
    </citation>
    <scope>NUCLEOTIDE SEQUENCE</scope>
    <source>
        <strain evidence="1">CF00143</strain>
    </source>
</reference>
<comment type="caution">
    <text evidence="1">The sequence shown here is derived from an EMBL/GenBank/DDBJ whole genome shotgun (WGS) entry which is preliminary data.</text>
</comment>
<evidence type="ECO:0000313" key="2">
    <source>
        <dbReference type="Proteomes" id="UP001152130"/>
    </source>
</evidence>
<gene>
    <name evidence="1" type="ORF">NW766_011987</name>
</gene>
<dbReference type="OrthoDB" id="5062850at2759"/>
<organism evidence="1 2">
    <name type="scientific">Fusarium irregulare</name>
    <dbReference type="NCBI Taxonomy" id="2494466"/>
    <lineage>
        <taxon>Eukaryota</taxon>
        <taxon>Fungi</taxon>
        <taxon>Dikarya</taxon>
        <taxon>Ascomycota</taxon>
        <taxon>Pezizomycotina</taxon>
        <taxon>Sordariomycetes</taxon>
        <taxon>Hypocreomycetidae</taxon>
        <taxon>Hypocreales</taxon>
        <taxon>Nectriaceae</taxon>
        <taxon>Fusarium</taxon>
        <taxon>Fusarium incarnatum-equiseti species complex</taxon>
    </lineage>
</organism>